<dbReference type="AlphaFoldDB" id="A0A660SHL5"/>
<sequence length="902" mass="103794">MKFNIKGILVMILLSLIETHFLYGGEYPIIFVHGQKGAGDDNKVFPDDCWPDWNGREHGKPYRTAMDKILAEHYGGYTAGSPLDCHVNTEIASTGGETRKIYNFSYYNPDGSKGVIGSNGFCLPEDYKDWRTKYEDALANASWAEHLAKFIEKVLEACYGPNWPSNPDAKVDIVAHCMGGLVARAAIKWYNLPSGEPVRNRVRKLLLIATPNKGCHFKGEFNIIQKLFFNHSDWQTHGEDLEMNVDPSFLKPEVYFEDNAGHKKRWCDFLDPSDDCGVPTAVIAGDKPGDKHILFQIIFGPFVRHDNMVLTDWVKMGAARFNPTVYASHGVGDYYGWDEHFLQGCLYTTEFIKFWLIDDDVSHNNAKVVEPYHSFCYDEDGYDGEWDFYELRCHFPIDDYNKALTALIFCYNDDGVCVRKQAIPIYKYIRGIPGDPVFAISRPSGPSTGFYWFRIFTYDMNGLIVYTDYENYKKAKIKDFDPFPCKMKIVSPTAESTFTAGYIIKFNVKVECYFYRAKEFKVLFSPTGGPPWTELWSTCNLPGGYIYTIPVSLPEVNSNKCKVRIDAYLDYKTKITSYSENFTIKIDKPTNLVVWDVAEDSVWLLWSSGGPGYSIERQVEGGGFEEIGTAAGREFIDRSPPRGKRCEYRVRSQGEFPPNSGNYYYSGYSNLVQVEIPFCNPPKLISVRCPTSDSVRVVWQDNSHIEWKGEIWRKTKTIDWKKIVEFDSLSYPQHPQEYFWCYTDTVTPETTYWYKIKNYTDLPPEGYSPWSVTLSITALPHLKGFDSTATQRGKKVVYDPINKIYHLVYNADSGVMYTKSTDGKEWDGSVKICYPMRFGTEMKKTWFPEIRLRKGTENYPIVLFNNPSTKLPDKRYYNDVHEAWYDGEWWDSVVAVSDTFYD</sequence>
<dbReference type="InterPro" id="IPR003961">
    <property type="entry name" value="FN3_dom"/>
</dbReference>
<evidence type="ECO:0000313" key="1">
    <source>
        <dbReference type="EMBL" id="RKX70305.1"/>
    </source>
</evidence>
<protein>
    <recommendedName>
        <fullName evidence="3">Fibronectin type-III domain-containing protein</fullName>
    </recommendedName>
</protein>
<name>A0A660SHL5_UNCW3</name>
<feature type="non-terminal residue" evidence="1">
    <location>
        <position position="902"/>
    </location>
</feature>
<reference evidence="1 2" key="1">
    <citation type="submission" date="2018-06" db="EMBL/GenBank/DDBJ databases">
        <title>Extensive metabolic versatility and redundancy in microbially diverse, dynamic hydrothermal sediments.</title>
        <authorList>
            <person name="Dombrowski N."/>
            <person name="Teske A."/>
            <person name="Baker B.J."/>
        </authorList>
    </citation>
    <scope>NUCLEOTIDE SEQUENCE [LARGE SCALE GENOMIC DNA]</scope>
    <source>
        <strain evidence="1">B36_G15</strain>
    </source>
</reference>
<gene>
    <name evidence="1" type="ORF">DRP53_05390</name>
</gene>
<dbReference type="InterPro" id="IPR029058">
    <property type="entry name" value="AB_hydrolase_fold"/>
</dbReference>
<dbReference type="EMBL" id="QNBE01000043">
    <property type="protein sequence ID" value="RKX70305.1"/>
    <property type="molecule type" value="Genomic_DNA"/>
</dbReference>
<proteinExistence type="predicted"/>
<dbReference type="CDD" id="cd00063">
    <property type="entry name" value="FN3"/>
    <property type="match status" value="1"/>
</dbReference>
<dbReference type="SUPFAM" id="SSF53474">
    <property type="entry name" value="alpha/beta-Hydrolases"/>
    <property type="match status" value="1"/>
</dbReference>
<comment type="caution">
    <text evidence="1">The sequence shown here is derived from an EMBL/GenBank/DDBJ whole genome shotgun (WGS) entry which is preliminary data.</text>
</comment>
<accession>A0A660SHL5</accession>
<dbReference type="Proteomes" id="UP000268469">
    <property type="component" value="Unassembled WGS sequence"/>
</dbReference>
<evidence type="ECO:0008006" key="3">
    <source>
        <dbReference type="Google" id="ProtNLM"/>
    </source>
</evidence>
<organism evidence="1 2">
    <name type="scientific">candidate division WOR-3 bacterium</name>
    <dbReference type="NCBI Taxonomy" id="2052148"/>
    <lineage>
        <taxon>Bacteria</taxon>
        <taxon>Bacteria division WOR-3</taxon>
    </lineage>
</organism>
<evidence type="ECO:0000313" key="2">
    <source>
        <dbReference type="Proteomes" id="UP000268469"/>
    </source>
</evidence>
<dbReference type="Gene3D" id="3.40.50.1820">
    <property type="entry name" value="alpha/beta hydrolase"/>
    <property type="match status" value="1"/>
</dbReference>